<dbReference type="Gene3D" id="3.40.50.300">
    <property type="entry name" value="P-loop containing nucleotide triphosphate hydrolases"/>
    <property type="match status" value="2"/>
</dbReference>
<protein>
    <submittedName>
        <fullName evidence="1">Uncharacterized protein</fullName>
    </submittedName>
</protein>
<comment type="caution">
    <text evidence="1">The sequence shown here is derived from an EMBL/GenBank/DDBJ whole genome shotgun (WGS) entry which is preliminary data.</text>
</comment>
<dbReference type="EMBL" id="BAABAL010000013">
    <property type="protein sequence ID" value="GAA4011263.1"/>
    <property type="molecule type" value="Genomic_DNA"/>
</dbReference>
<gene>
    <name evidence="1" type="ORF">GCM10022247_37020</name>
</gene>
<evidence type="ECO:0000313" key="2">
    <source>
        <dbReference type="Proteomes" id="UP001501747"/>
    </source>
</evidence>
<dbReference type="Pfam" id="PF13238">
    <property type="entry name" value="AAA_18"/>
    <property type="match status" value="1"/>
</dbReference>
<reference evidence="2" key="1">
    <citation type="journal article" date="2019" name="Int. J. Syst. Evol. Microbiol.">
        <title>The Global Catalogue of Microorganisms (GCM) 10K type strain sequencing project: providing services to taxonomists for standard genome sequencing and annotation.</title>
        <authorList>
            <consortium name="The Broad Institute Genomics Platform"/>
            <consortium name="The Broad Institute Genome Sequencing Center for Infectious Disease"/>
            <person name="Wu L."/>
            <person name="Ma J."/>
        </authorList>
    </citation>
    <scope>NUCLEOTIDE SEQUENCE [LARGE SCALE GENOMIC DNA]</scope>
    <source>
        <strain evidence="2">JCM 17342</strain>
    </source>
</reference>
<dbReference type="Proteomes" id="UP001501747">
    <property type="component" value="Unassembled WGS sequence"/>
</dbReference>
<keyword evidence="2" id="KW-1185">Reference proteome</keyword>
<proteinExistence type="predicted"/>
<name>A0ABP7SG44_9PSEU</name>
<dbReference type="InterPro" id="IPR027417">
    <property type="entry name" value="P-loop_NTPase"/>
</dbReference>
<sequence length="342" mass="36209">MPVLWVTGAPGTGKSTTGWGLFTRIAEQGGSVAYVDIDQLGLIGPPPGGGGDASHAIKAANVARVLDTLRQRGVRQVIVSGIVDTSRDVALDDLTLVCLRCDREDLRRRFLGRGSPEALLEELFELAEQFDRLPNRLDTTGRSPDDAVTALLPHCVVAPGSVQPLTIPQAPPARVVVVTGATAVGKSTAAWGALNTLWDKGCKTAYIDTAQFGFVHPGPDPVLAAAAMATMWEGYREAGAETLIIVTRELTPELRGVFGELTTVRLDADAQTLAERVRRRADGEAPLLAGDELRGAPTAVQLQVAARAAAEAERRPEADLVLDTKGQTASETAAELARLIRC</sequence>
<organism evidence="1 2">
    <name type="scientific">Allokutzneria multivorans</name>
    <dbReference type="NCBI Taxonomy" id="1142134"/>
    <lineage>
        <taxon>Bacteria</taxon>
        <taxon>Bacillati</taxon>
        <taxon>Actinomycetota</taxon>
        <taxon>Actinomycetes</taxon>
        <taxon>Pseudonocardiales</taxon>
        <taxon>Pseudonocardiaceae</taxon>
        <taxon>Allokutzneria</taxon>
    </lineage>
</organism>
<accession>A0ABP7SG44</accession>
<evidence type="ECO:0000313" key="1">
    <source>
        <dbReference type="EMBL" id="GAA4011263.1"/>
    </source>
</evidence>
<dbReference type="SUPFAM" id="SSF52540">
    <property type="entry name" value="P-loop containing nucleoside triphosphate hydrolases"/>
    <property type="match status" value="2"/>
</dbReference>